<evidence type="ECO:0000313" key="3">
    <source>
        <dbReference type="Proteomes" id="UP000030745"/>
    </source>
</evidence>
<gene>
    <name evidence="2" type="ORF">SPRG_09652</name>
</gene>
<dbReference type="AlphaFoldDB" id="A0A067C225"/>
<evidence type="ECO:0000313" key="2">
    <source>
        <dbReference type="EMBL" id="KDO24819.1"/>
    </source>
</evidence>
<organism evidence="2 3">
    <name type="scientific">Saprolegnia parasitica (strain CBS 223.65)</name>
    <dbReference type="NCBI Taxonomy" id="695850"/>
    <lineage>
        <taxon>Eukaryota</taxon>
        <taxon>Sar</taxon>
        <taxon>Stramenopiles</taxon>
        <taxon>Oomycota</taxon>
        <taxon>Saprolegniomycetes</taxon>
        <taxon>Saprolegniales</taxon>
        <taxon>Saprolegniaceae</taxon>
        <taxon>Saprolegnia</taxon>
    </lineage>
</organism>
<keyword evidence="1" id="KW-0812">Transmembrane</keyword>
<proteinExistence type="predicted"/>
<feature type="transmembrane region" description="Helical" evidence="1">
    <location>
        <begin position="39"/>
        <end position="55"/>
    </location>
</feature>
<dbReference type="RefSeq" id="XP_012204467.1">
    <property type="nucleotide sequence ID" value="XM_012349077.1"/>
</dbReference>
<feature type="transmembrane region" description="Helical" evidence="1">
    <location>
        <begin position="168"/>
        <end position="189"/>
    </location>
</feature>
<feature type="transmembrane region" description="Helical" evidence="1">
    <location>
        <begin position="6"/>
        <end position="27"/>
    </location>
</feature>
<evidence type="ECO:0000256" key="1">
    <source>
        <dbReference type="SAM" id="Phobius"/>
    </source>
</evidence>
<evidence type="ECO:0008006" key="4">
    <source>
        <dbReference type="Google" id="ProtNLM"/>
    </source>
</evidence>
<protein>
    <recommendedName>
        <fullName evidence="4">RGS domain-containing protein</fullName>
    </recommendedName>
</protein>
<feature type="transmembrane region" description="Helical" evidence="1">
    <location>
        <begin position="233"/>
        <end position="253"/>
    </location>
</feature>
<feature type="transmembrane region" description="Helical" evidence="1">
    <location>
        <begin position="75"/>
        <end position="97"/>
    </location>
</feature>
<dbReference type="VEuPathDB" id="FungiDB:SPRG_09652"/>
<feature type="transmembrane region" description="Helical" evidence="1">
    <location>
        <begin position="201"/>
        <end position="221"/>
    </location>
</feature>
<sequence>MELQAALLVVLVVLGAYMPVLLTLYVCRRRRAHVRCRQPLDMAFAAACVMIFALADPLHQVLSGPAKGLACYWHVVWATFGVTGSTWYLIVAVSHVVRHRVTEVLAQPLDPEEPYPKMRLYRWMLRRRVQRCACAAIVALVLGATLSASNTATLLGSSLNGCLTPAMVVSIGIQFGFCLCIVLSVVYALHSVDDLAGLHRTYAQTLLHAMGGLWLLGFVSYCEAQFQWTLLRLYNVKTMMSTLLAHLLFYFNIVHPMTSLRRATRVDDADYSGDATATSCSLHELASFRTYLEQPHGLDDFTAYCRLALRLEDILAYTTLWNFMTQLPTREAATAIYHECLDLNGQLVTSSAAKWRDFYRSQLASPHGLWTNGSTRNVHGPEVVPWDFYLPFLNDLVVAMYRDLAPDFTRHALGLSWREFRYAHLHASQRCISGDASLAAIVSMPLGPIPVSTASSRFHDDEP</sequence>
<dbReference type="GeneID" id="24131805"/>
<keyword evidence="3" id="KW-1185">Reference proteome</keyword>
<name>A0A067C225_SAPPC</name>
<keyword evidence="1" id="KW-0472">Membrane</keyword>
<feature type="transmembrane region" description="Helical" evidence="1">
    <location>
        <begin position="129"/>
        <end position="148"/>
    </location>
</feature>
<dbReference type="KEGG" id="spar:SPRG_09652"/>
<accession>A0A067C225</accession>
<keyword evidence="1" id="KW-1133">Transmembrane helix</keyword>
<dbReference type="Proteomes" id="UP000030745">
    <property type="component" value="Unassembled WGS sequence"/>
</dbReference>
<dbReference type="OrthoDB" id="77277at2759"/>
<dbReference type="EMBL" id="KK583238">
    <property type="protein sequence ID" value="KDO24819.1"/>
    <property type="molecule type" value="Genomic_DNA"/>
</dbReference>
<reference evidence="2 3" key="1">
    <citation type="journal article" date="2013" name="PLoS Genet.">
        <title>Distinctive expansion of potential virulence genes in the genome of the oomycete fish pathogen Saprolegnia parasitica.</title>
        <authorList>
            <person name="Jiang R.H."/>
            <person name="de Bruijn I."/>
            <person name="Haas B.J."/>
            <person name="Belmonte R."/>
            <person name="Lobach L."/>
            <person name="Christie J."/>
            <person name="van den Ackerveken G."/>
            <person name="Bottin A."/>
            <person name="Bulone V."/>
            <person name="Diaz-Moreno S.M."/>
            <person name="Dumas B."/>
            <person name="Fan L."/>
            <person name="Gaulin E."/>
            <person name="Govers F."/>
            <person name="Grenville-Briggs L.J."/>
            <person name="Horner N.R."/>
            <person name="Levin J.Z."/>
            <person name="Mammella M."/>
            <person name="Meijer H.J."/>
            <person name="Morris P."/>
            <person name="Nusbaum C."/>
            <person name="Oome S."/>
            <person name="Phillips A.J."/>
            <person name="van Rooyen D."/>
            <person name="Rzeszutek E."/>
            <person name="Saraiva M."/>
            <person name="Secombes C.J."/>
            <person name="Seidl M.F."/>
            <person name="Snel B."/>
            <person name="Stassen J.H."/>
            <person name="Sykes S."/>
            <person name="Tripathy S."/>
            <person name="van den Berg H."/>
            <person name="Vega-Arreguin J.C."/>
            <person name="Wawra S."/>
            <person name="Young S.K."/>
            <person name="Zeng Q."/>
            <person name="Dieguez-Uribeondo J."/>
            <person name="Russ C."/>
            <person name="Tyler B.M."/>
            <person name="van West P."/>
        </authorList>
    </citation>
    <scope>NUCLEOTIDE SEQUENCE [LARGE SCALE GENOMIC DNA]</scope>
    <source>
        <strain evidence="2 3">CBS 223.65</strain>
    </source>
</reference>